<feature type="signal peptide" evidence="1">
    <location>
        <begin position="1"/>
        <end position="15"/>
    </location>
</feature>
<sequence length="115" mass="13542">MSLLAVTCCVVLSCGRPWSPIQPLLFYRMKFVKIESACRLFPRRSCRILAVCKWARLIIYPHIWEEGYAACGLSCTKVRTRWNWKSPMHGFKLGNMERSGSRKHLETKHSARRRW</sequence>
<gene>
    <name evidence="2" type="ORF">TR125952</name>
</gene>
<evidence type="ECO:0008006" key="3">
    <source>
        <dbReference type="Google" id="ProtNLM"/>
    </source>
</evidence>
<dbReference type="AlphaFoldDB" id="A0A0X3Q711"/>
<evidence type="ECO:0000256" key="1">
    <source>
        <dbReference type="SAM" id="SignalP"/>
    </source>
</evidence>
<reference evidence="2" key="1">
    <citation type="submission" date="2016-01" db="EMBL/GenBank/DDBJ databases">
        <title>Reference transcriptome for the parasite Schistocephalus solidus: insights into the molecular evolution of parasitism.</title>
        <authorList>
            <person name="Hebert F.O."/>
            <person name="Grambauer S."/>
            <person name="Barber I."/>
            <person name="Landry C.R."/>
            <person name="Aubin-Horth N."/>
        </authorList>
    </citation>
    <scope>NUCLEOTIDE SEQUENCE</scope>
</reference>
<keyword evidence="1" id="KW-0732">Signal</keyword>
<feature type="chain" id="PRO_5012475364" description="Secreted protein" evidence="1">
    <location>
        <begin position="16"/>
        <end position="115"/>
    </location>
</feature>
<organism evidence="2">
    <name type="scientific">Schistocephalus solidus</name>
    <name type="common">Tapeworm</name>
    <dbReference type="NCBI Taxonomy" id="70667"/>
    <lineage>
        <taxon>Eukaryota</taxon>
        <taxon>Metazoa</taxon>
        <taxon>Spiralia</taxon>
        <taxon>Lophotrochozoa</taxon>
        <taxon>Platyhelminthes</taxon>
        <taxon>Cestoda</taxon>
        <taxon>Eucestoda</taxon>
        <taxon>Diphyllobothriidea</taxon>
        <taxon>Diphyllobothriidae</taxon>
        <taxon>Schistocephalus</taxon>
    </lineage>
</organism>
<dbReference type="EMBL" id="GEEE01005098">
    <property type="protein sequence ID" value="JAP58127.1"/>
    <property type="molecule type" value="Transcribed_RNA"/>
</dbReference>
<evidence type="ECO:0000313" key="2">
    <source>
        <dbReference type="EMBL" id="JAP58127.1"/>
    </source>
</evidence>
<protein>
    <recommendedName>
        <fullName evidence="3">Secreted protein</fullName>
    </recommendedName>
</protein>
<proteinExistence type="predicted"/>
<name>A0A0X3Q711_SCHSO</name>
<accession>A0A0X3Q711</accession>